<reference evidence="1" key="1">
    <citation type="submission" date="2022-08" db="EMBL/GenBank/DDBJ databases">
        <title>Draft genome sequencing of Roseisolibacter agri AW1220.</title>
        <authorList>
            <person name="Tobiishi Y."/>
            <person name="Tonouchi A."/>
        </authorList>
    </citation>
    <scope>NUCLEOTIDE SEQUENCE</scope>
    <source>
        <strain evidence="1">AW1220</strain>
    </source>
</reference>
<dbReference type="Proteomes" id="UP001161325">
    <property type="component" value="Unassembled WGS sequence"/>
</dbReference>
<evidence type="ECO:0008006" key="3">
    <source>
        <dbReference type="Google" id="ProtNLM"/>
    </source>
</evidence>
<evidence type="ECO:0000313" key="2">
    <source>
        <dbReference type="Proteomes" id="UP001161325"/>
    </source>
</evidence>
<evidence type="ECO:0000313" key="1">
    <source>
        <dbReference type="EMBL" id="GLC23806.1"/>
    </source>
</evidence>
<keyword evidence="2" id="KW-1185">Reference proteome</keyword>
<organism evidence="1 2">
    <name type="scientific">Roseisolibacter agri</name>
    <dbReference type="NCBI Taxonomy" id="2014610"/>
    <lineage>
        <taxon>Bacteria</taxon>
        <taxon>Pseudomonadati</taxon>
        <taxon>Gemmatimonadota</taxon>
        <taxon>Gemmatimonadia</taxon>
        <taxon>Gemmatimonadales</taxon>
        <taxon>Gemmatimonadaceae</taxon>
        <taxon>Roseisolibacter</taxon>
    </lineage>
</organism>
<proteinExistence type="predicted"/>
<sequence>MTDLKPITQAGIPRALQKAERYRLLNDSSAAESICLDVLEVEPDNQPALVMLLLSITDQFSGGHSEGVLRAQALLPRLRDEYKRAYYHGIICERRAKARLGGHTLGAEDAATEWLREAMHWYEQAEAMRPAGEDEAILRWNTCARVLSRFGASRAAREYEPVLDD</sequence>
<dbReference type="RefSeq" id="WP_284348250.1">
    <property type="nucleotide sequence ID" value="NZ_BRXS01000001.1"/>
</dbReference>
<dbReference type="EMBL" id="BRXS01000001">
    <property type="protein sequence ID" value="GLC23806.1"/>
    <property type="molecule type" value="Genomic_DNA"/>
</dbReference>
<comment type="caution">
    <text evidence="1">The sequence shown here is derived from an EMBL/GenBank/DDBJ whole genome shotgun (WGS) entry which is preliminary data.</text>
</comment>
<gene>
    <name evidence="1" type="ORF">rosag_03190</name>
</gene>
<protein>
    <recommendedName>
        <fullName evidence="3">Tetratricopeptide repeat protein</fullName>
    </recommendedName>
</protein>
<name>A0AA37Q6C3_9BACT</name>
<accession>A0AA37Q6C3</accession>
<dbReference type="AlphaFoldDB" id="A0AA37Q6C3"/>